<dbReference type="Pfam" id="PF13191">
    <property type="entry name" value="AAA_16"/>
    <property type="match status" value="1"/>
</dbReference>
<evidence type="ECO:0000256" key="2">
    <source>
        <dbReference type="ARBA" id="ARBA00022840"/>
    </source>
</evidence>
<dbReference type="GO" id="GO:0016301">
    <property type="term" value="F:kinase activity"/>
    <property type="evidence" value="ECO:0007669"/>
    <property type="project" value="UniProtKB-KW"/>
</dbReference>
<dbReference type="InterPro" id="IPR027417">
    <property type="entry name" value="P-loop_NTPase"/>
</dbReference>
<dbReference type="InterPro" id="IPR011009">
    <property type="entry name" value="Kinase-like_dom_sf"/>
</dbReference>
<sequence length="1305" mass="143597">MSEETLALKKIFADRFVVEEVAGSGGMAIVYRASDLKRDGATVALKVLRRLVHVHDIHERFTREALVLSQLRHPGIVSYIDHGITPQGDAFLVMEWLEGEDLGHRMDREGLSLAETVTLFRAVAEALSVAHRHGIVHRDLKPENIFLLEGRPDRVSLLDFGVARLISSELTAAGLALGTPRYMAPEQARGEAIGATADVFALGCVMFRCLTGRVLFDGSHPTIVMAGILFQEAPKLRTLRPTMPKDVEALLARMLEKDPQRRPKDAGALLDALNQLASLSDEPAPDDVMVHSAPLSEEQQLASVILSIADGTDEDEHDKASRQTLGDALRGRFGVRVERLVDGSMVATLAQTGSMTATDQAIQAARCALFLRNDTPSQRVVLATGRGIVGEHLPDGEVMDRAGKLVQASKTSERTLATGGVWIDDITAQLLDARFHMRRPESGICILEEELQTEERRLLLGKPTPCVGRHRELAQLQMILDECCEDSIARAIVVLALPGIGKSHLRREFVRQVQHDAARTVEVWLGRGDPTRSGAPYGLLWDALRRLIDVHDGEELAVQQRHLQERVSLHVPASEAPFVTEFLGELCRIPFPSDTRPKPRNARAESPTMADQVSAAFVSFLRAESSAHPVLLVLEDLHWGDGLTVRLVDDLLRECSDKPIMVLATARPEVEERHPKLWAGRKREVLRLHGLTKKASTQLVTHVLGTQVAPVVVERIVDQAEGNALFLEELIRFVAEDASGVMPDTVIAMLQARLQRLEPGLRRVLRAASVYGATFWRAGLLALLGEHDSAASLDDRLEALLDQELVSRNAASRFLGDIQYSFRHALLREAAHSTLTDADRSVGHRAAATFLESMGECDPGVLAEHFALGGDMGRAAVYYARAAAEALNHNELATLASLTERGIACGAKSEVLGALLTARARGSFFLYQYADAHALLQEALPLLRRGSADWWLAAGTLVLVAACLLRWDEVLQWGEKLRTAPFERKAAGMRMRALSLTVMRLVWSGRPSQITPYLTEMDDMLLPVEDVHGKAWWEFGHFVVALWSQPNPWRALMAAARAETLFEQSDYPRLLALVRTYQGYTLVHLGCFAAGESKLRASFEVARRTREWLLSFAAPYLAVTLVDKGDVASLDEAEGILREYLEVPADPSMQGLANAVLGQIYLTRGELEPAERQARLALRTITDLLVLRSYADTVLTTVLWRAGRHAEACEHADAALDWVVSVGACGIFEVRLRVAAFEAHVAAGSPAAPRILEGAIEQIRIRAEGIPDAGLRARFLMKNPTNRRALEEARKRLPASALAFCELIT</sequence>
<dbReference type="EMBL" id="CP089983">
    <property type="protein sequence ID" value="WXB04363.1"/>
    <property type="molecule type" value="Genomic_DNA"/>
</dbReference>
<evidence type="ECO:0000259" key="3">
    <source>
        <dbReference type="PROSITE" id="PS50011"/>
    </source>
</evidence>
<dbReference type="PROSITE" id="PS00108">
    <property type="entry name" value="PROTEIN_KINASE_ST"/>
    <property type="match status" value="1"/>
</dbReference>
<evidence type="ECO:0000256" key="1">
    <source>
        <dbReference type="ARBA" id="ARBA00022741"/>
    </source>
</evidence>
<dbReference type="CDD" id="cd14014">
    <property type="entry name" value="STKc_PknB_like"/>
    <property type="match status" value="1"/>
</dbReference>
<dbReference type="PROSITE" id="PS50011">
    <property type="entry name" value="PROTEIN_KINASE_DOM"/>
    <property type="match status" value="1"/>
</dbReference>
<keyword evidence="2" id="KW-0067">ATP-binding</keyword>
<dbReference type="InterPro" id="IPR011990">
    <property type="entry name" value="TPR-like_helical_dom_sf"/>
</dbReference>
<dbReference type="InterPro" id="IPR000719">
    <property type="entry name" value="Prot_kinase_dom"/>
</dbReference>
<gene>
    <name evidence="4" type="ORF">LVJ94_46605</name>
</gene>
<evidence type="ECO:0000313" key="4">
    <source>
        <dbReference type="EMBL" id="WXB04363.1"/>
    </source>
</evidence>
<dbReference type="SUPFAM" id="SSF48452">
    <property type="entry name" value="TPR-like"/>
    <property type="match status" value="1"/>
</dbReference>
<feature type="domain" description="Protein kinase" evidence="3">
    <location>
        <begin position="16"/>
        <end position="274"/>
    </location>
</feature>
<proteinExistence type="predicted"/>
<dbReference type="RefSeq" id="WP_394834002.1">
    <property type="nucleotide sequence ID" value="NZ_CP089929.1"/>
</dbReference>
<reference evidence="4" key="1">
    <citation type="submission" date="2021-12" db="EMBL/GenBank/DDBJ databases">
        <title>Discovery of the Pendulisporaceae a myxobacterial family with distinct sporulation behavior and unique specialized metabolism.</title>
        <authorList>
            <person name="Garcia R."/>
            <person name="Popoff A."/>
            <person name="Bader C.D."/>
            <person name="Loehr J."/>
            <person name="Walesch S."/>
            <person name="Walt C."/>
            <person name="Boldt J."/>
            <person name="Bunk B."/>
            <person name="Haeckl F.J.F.P.J."/>
            <person name="Gunesch A.P."/>
            <person name="Birkelbach J."/>
            <person name="Nuebel U."/>
            <person name="Pietschmann T."/>
            <person name="Bach T."/>
            <person name="Mueller R."/>
        </authorList>
    </citation>
    <scope>NUCLEOTIDE SEQUENCE</scope>
    <source>
        <strain evidence="4">MSr11367</strain>
    </source>
</reference>
<dbReference type="InterPro" id="IPR008271">
    <property type="entry name" value="Ser/Thr_kinase_AS"/>
</dbReference>
<keyword evidence="5" id="KW-1185">Reference proteome</keyword>
<organism evidence="4 5">
    <name type="scientific">Pendulispora rubella</name>
    <dbReference type="NCBI Taxonomy" id="2741070"/>
    <lineage>
        <taxon>Bacteria</taxon>
        <taxon>Pseudomonadati</taxon>
        <taxon>Myxococcota</taxon>
        <taxon>Myxococcia</taxon>
        <taxon>Myxococcales</taxon>
        <taxon>Sorangiineae</taxon>
        <taxon>Pendulisporaceae</taxon>
        <taxon>Pendulispora</taxon>
    </lineage>
</organism>
<dbReference type="Gene3D" id="1.10.510.10">
    <property type="entry name" value="Transferase(Phosphotransferase) domain 1"/>
    <property type="match status" value="1"/>
</dbReference>
<dbReference type="SUPFAM" id="SSF52540">
    <property type="entry name" value="P-loop containing nucleoside triphosphate hydrolases"/>
    <property type="match status" value="1"/>
</dbReference>
<dbReference type="PANTHER" id="PTHR16305:SF28">
    <property type="entry name" value="GUANYLATE CYCLASE DOMAIN-CONTAINING PROTEIN"/>
    <property type="match status" value="1"/>
</dbReference>
<dbReference type="Gene3D" id="3.30.200.20">
    <property type="entry name" value="Phosphorylase Kinase, domain 1"/>
    <property type="match status" value="1"/>
</dbReference>
<protein>
    <submittedName>
        <fullName evidence="4">Protein kinase</fullName>
    </submittedName>
</protein>
<dbReference type="Proteomes" id="UP001374803">
    <property type="component" value="Chromosome"/>
</dbReference>
<accession>A0ABZ2L304</accession>
<dbReference type="SUPFAM" id="SSF56112">
    <property type="entry name" value="Protein kinase-like (PK-like)"/>
    <property type="match status" value="1"/>
</dbReference>
<dbReference type="PANTHER" id="PTHR16305">
    <property type="entry name" value="TESTICULAR SOLUBLE ADENYLYL CYCLASE"/>
    <property type="match status" value="1"/>
</dbReference>
<dbReference type="Pfam" id="PF00069">
    <property type="entry name" value="Pkinase"/>
    <property type="match status" value="1"/>
</dbReference>
<keyword evidence="4" id="KW-0808">Transferase</keyword>
<dbReference type="SMART" id="SM00220">
    <property type="entry name" value="S_TKc"/>
    <property type="match status" value="1"/>
</dbReference>
<name>A0ABZ2L304_9BACT</name>
<evidence type="ECO:0000313" key="5">
    <source>
        <dbReference type="Proteomes" id="UP001374803"/>
    </source>
</evidence>
<keyword evidence="4" id="KW-0418">Kinase</keyword>
<keyword evidence="1" id="KW-0547">Nucleotide-binding</keyword>
<dbReference type="InterPro" id="IPR041664">
    <property type="entry name" value="AAA_16"/>
</dbReference>